<sequence>MSGEPGERGADRHAAEAPITDREPPLRAHPPVQTHCMSALVVLFVPPATPPGAVLGRAGRRIPRFASAPQASPAVSGSALPSDEGYLWVRLLGSLGQHPVSVGRVRLCILMTPSMTALRDRACHAPSFFLSFGASPWGPILGVPKFRLPLLSAAVPRLCQCRSLQWPTPDRSPSAHLIPGIGPPARMDHPEPRLVLGAWQRPSLKFSGPRWWSSLFLRLLHQEQSSVMRDGASLASFRHRRRHPLCRDRLFPQARAICG</sequence>
<comment type="caution">
    <text evidence="2">The sequence shown here is derived from an EMBL/GenBank/DDBJ whole genome shotgun (WGS) entry which is preliminary data.</text>
</comment>
<feature type="region of interest" description="Disordered" evidence="1">
    <location>
        <begin position="1"/>
        <end position="31"/>
    </location>
</feature>
<dbReference type="EMBL" id="JANPWB010000006">
    <property type="protein sequence ID" value="KAJ1174989.1"/>
    <property type="molecule type" value="Genomic_DNA"/>
</dbReference>
<evidence type="ECO:0000313" key="2">
    <source>
        <dbReference type="EMBL" id="KAJ1174989.1"/>
    </source>
</evidence>
<dbReference type="Proteomes" id="UP001066276">
    <property type="component" value="Chromosome 3_2"/>
</dbReference>
<protein>
    <submittedName>
        <fullName evidence="2">Uncharacterized protein</fullName>
    </submittedName>
</protein>
<organism evidence="2 3">
    <name type="scientific">Pleurodeles waltl</name>
    <name type="common">Iberian ribbed newt</name>
    <dbReference type="NCBI Taxonomy" id="8319"/>
    <lineage>
        <taxon>Eukaryota</taxon>
        <taxon>Metazoa</taxon>
        <taxon>Chordata</taxon>
        <taxon>Craniata</taxon>
        <taxon>Vertebrata</taxon>
        <taxon>Euteleostomi</taxon>
        <taxon>Amphibia</taxon>
        <taxon>Batrachia</taxon>
        <taxon>Caudata</taxon>
        <taxon>Salamandroidea</taxon>
        <taxon>Salamandridae</taxon>
        <taxon>Pleurodelinae</taxon>
        <taxon>Pleurodeles</taxon>
    </lineage>
</organism>
<evidence type="ECO:0000313" key="3">
    <source>
        <dbReference type="Proteomes" id="UP001066276"/>
    </source>
</evidence>
<evidence type="ECO:0000256" key="1">
    <source>
        <dbReference type="SAM" id="MobiDB-lite"/>
    </source>
</evidence>
<feature type="compositionally biased region" description="Basic and acidic residues" evidence="1">
    <location>
        <begin position="1"/>
        <end position="26"/>
    </location>
</feature>
<name>A0AAV7TF72_PLEWA</name>
<dbReference type="AlphaFoldDB" id="A0AAV7TF72"/>
<proteinExistence type="predicted"/>
<gene>
    <name evidence="2" type="ORF">NDU88_000280</name>
</gene>
<reference evidence="2" key="1">
    <citation type="journal article" date="2022" name="bioRxiv">
        <title>Sequencing and chromosome-scale assembly of the giantPleurodeles waltlgenome.</title>
        <authorList>
            <person name="Brown T."/>
            <person name="Elewa A."/>
            <person name="Iarovenko S."/>
            <person name="Subramanian E."/>
            <person name="Araus A.J."/>
            <person name="Petzold A."/>
            <person name="Susuki M."/>
            <person name="Suzuki K.-i.T."/>
            <person name="Hayashi T."/>
            <person name="Toyoda A."/>
            <person name="Oliveira C."/>
            <person name="Osipova E."/>
            <person name="Leigh N.D."/>
            <person name="Simon A."/>
            <person name="Yun M.H."/>
        </authorList>
    </citation>
    <scope>NUCLEOTIDE SEQUENCE</scope>
    <source>
        <strain evidence="2">20211129_DDA</strain>
        <tissue evidence="2">Liver</tissue>
    </source>
</reference>
<accession>A0AAV7TF72</accession>
<keyword evidence="3" id="KW-1185">Reference proteome</keyword>